<sequence length="179" mass="19948">MSKWKCKEELREVRKLSQESLDRGAGKLEQPMGLQISAPNILVQSRSLAAVTIIFDQHAKEETKSVFTAQRANIKHQNNGNEMNIPQQAHLAAQRADGPGFQPLIYQGQEQSEVDTEQDQGQLDLNTLSDKPENESPPGLTQETETSRANKAASNHTLNHPVRKRSQMTEQTSTLNCTC</sequence>
<proteinExistence type="predicted"/>
<feature type="compositionally biased region" description="Polar residues" evidence="1">
    <location>
        <begin position="139"/>
        <end position="158"/>
    </location>
</feature>
<evidence type="ECO:0000256" key="1">
    <source>
        <dbReference type="SAM" id="MobiDB-lite"/>
    </source>
</evidence>
<comment type="caution">
    <text evidence="2">The sequence shown here is derived from an EMBL/GenBank/DDBJ whole genome shotgun (WGS) entry which is preliminary data.</text>
</comment>
<evidence type="ECO:0000313" key="2">
    <source>
        <dbReference type="EMBL" id="KAA6404124.1"/>
    </source>
</evidence>
<reference evidence="2 3" key="1">
    <citation type="submission" date="2019-03" db="EMBL/GenBank/DDBJ databases">
        <title>Single cell metagenomics reveals metabolic interactions within the superorganism composed of flagellate Streblomastix strix and complex community of Bacteroidetes bacteria on its surface.</title>
        <authorList>
            <person name="Treitli S.C."/>
            <person name="Kolisko M."/>
            <person name="Husnik F."/>
            <person name="Keeling P."/>
            <person name="Hampl V."/>
        </authorList>
    </citation>
    <scope>NUCLEOTIDE SEQUENCE [LARGE SCALE GENOMIC DNA]</scope>
    <source>
        <strain evidence="2">ST1C</strain>
    </source>
</reference>
<accession>A0A5J4XAE7</accession>
<gene>
    <name evidence="2" type="ORF">EZS28_000352</name>
</gene>
<feature type="region of interest" description="Disordered" evidence="1">
    <location>
        <begin position="124"/>
        <end position="179"/>
    </location>
</feature>
<dbReference type="EMBL" id="SNRW01000027">
    <property type="protein sequence ID" value="KAA6404124.1"/>
    <property type="molecule type" value="Genomic_DNA"/>
</dbReference>
<name>A0A5J4XAE7_9EUKA</name>
<dbReference type="Proteomes" id="UP000324800">
    <property type="component" value="Unassembled WGS sequence"/>
</dbReference>
<feature type="compositionally biased region" description="Polar residues" evidence="1">
    <location>
        <begin position="168"/>
        <end position="179"/>
    </location>
</feature>
<protein>
    <submittedName>
        <fullName evidence="2">Uncharacterized protein</fullName>
    </submittedName>
</protein>
<organism evidence="2 3">
    <name type="scientific">Streblomastix strix</name>
    <dbReference type="NCBI Taxonomy" id="222440"/>
    <lineage>
        <taxon>Eukaryota</taxon>
        <taxon>Metamonada</taxon>
        <taxon>Preaxostyla</taxon>
        <taxon>Oxymonadida</taxon>
        <taxon>Streblomastigidae</taxon>
        <taxon>Streblomastix</taxon>
    </lineage>
</organism>
<evidence type="ECO:0000313" key="3">
    <source>
        <dbReference type="Proteomes" id="UP000324800"/>
    </source>
</evidence>
<dbReference type="AlphaFoldDB" id="A0A5J4XAE7"/>